<feature type="region of interest" description="Disordered" evidence="3">
    <location>
        <begin position="212"/>
        <end position="314"/>
    </location>
</feature>
<feature type="region of interest" description="Disordered" evidence="3">
    <location>
        <begin position="1127"/>
        <end position="1195"/>
    </location>
</feature>
<feature type="compositionally biased region" description="Low complexity" evidence="3">
    <location>
        <begin position="356"/>
        <end position="373"/>
    </location>
</feature>
<feature type="region of interest" description="Disordered" evidence="3">
    <location>
        <begin position="840"/>
        <end position="875"/>
    </location>
</feature>
<feature type="compositionally biased region" description="Acidic residues" evidence="3">
    <location>
        <begin position="290"/>
        <end position="300"/>
    </location>
</feature>
<name>L8GZH6_ACACF</name>
<feature type="compositionally biased region" description="Polar residues" evidence="3">
    <location>
        <begin position="72"/>
        <end position="84"/>
    </location>
</feature>
<feature type="region of interest" description="Disordered" evidence="3">
    <location>
        <begin position="689"/>
        <end position="740"/>
    </location>
</feature>
<dbReference type="GeneID" id="14918065"/>
<feature type="compositionally biased region" description="Acidic residues" evidence="3">
    <location>
        <begin position="220"/>
        <end position="235"/>
    </location>
</feature>
<dbReference type="InterPro" id="IPR003107">
    <property type="entry name" value="HAT"/>
</dbReference>
<dbReference type="GO" id="GO:0006396">
    <property type="term" value="P:RNA processing"/>
    <property type="evidence" value="ECO:0007669"/>
    <property type="project" value="InterPro"/>
</dbReference>
<feature type="compositionally biased region" description="Basic and acidic residues" evidence="3">
    <location>
        <begin position="330"/>
        <end position="355"/>
    </location>
</feature>
<feature type="compositionally biased region" description="Low complexity" evidence="3">
    <location>
        <begin position="840"/>
        <end position="852"/>
    </location>
</feature>
<evidence type="ECO:0000256" key="1">
    <source>
        <dbReference type="ARBA" id="ARBA00022803"/>
    </source>
</evidence>
<comment type="similarity">
    <text evidence="2">Belongs to the APC3/CDC27 family.</text>
</comment>
<feature type="compositionally biased region" description="Basic and acidic residues" evidence="3">
    <location>
        <begin position="236"/>
        <end position="251"/>
    </location>
</feature>
<evidence type="ECO:0000256" key="3">
    <source>
        <dbReference type="SAM" id="MobiDB-lite"/>
    </source>
</evidence>
<feature type="region of interest" description="Disordered" evidence="3">
    <location>
        <begin position="398"/>
        <end position="419"/>
    </location>
</feature>
<feature type="compositionally biased region" description="Low complexity" evidence="3">
    <location>
        <begin position="400"/>
        <end position="413"/>
    </location>
</feature>
<dbReference type="Gene3D" id="1.25.40.10">
    <property type="entry name" value="Tetratricopeptide repeat domain"/>
    <property type="match status" value="2"/>
</dbReference>
<dbReference type="PANTHER" id="PTHR12558:SF13">
    <property type="entry name" value="CELL DIVISION CYCLE PROTEIN 27 HOMOLOG"/>
    <property type="match status" value="1"/>
</dbReference>
<dbReference type="OrthoDB" id="439046at2759"/>
<dbReference type="VEuPathDB" id="AmoebaDB:ACA1_062550"/>
<organism evidence="4 5">
    <name type="scientific">Acanthamoeba castellanii (strain ATCC 30010 / Neff)</name>
    <dbReference type="NCBI Taxonomy" id="1257118"/>
    <lineage>
        <taxon>Eukaryota</taxon>
        <taxon>Amoebozoa</taxon>
        <taxon>Discosea</taxon>
        <taxon>Longamoebia</taxon>
        <taxon>Centramoebida</taxon>
        <taxon>Acanthamoebidae</taxon>
        <taxon>Acanthamoeba</taxon>
    </lineage>
</organism>
<feature type="region of interest" description="Disordered" evidence="3">
    <location>
        <begin position="1"/>
        <end position="93"/>
    </location>
</feature>
<dbReference type="InterPro" id="IPR011990">
    <property type="entry name" value="TPR-like_helical_dom_sf"/>
</dbReference>
<evidence type="ECO:0000313" key="5">
    <source>
        <dbReference type="Proteomes" id="UP000011083"/>
    </source>
</evidence>
<reference evidence="4 5" key="1">
    <citation type="journal article" date="2013" name="Genome Biol.">
        <title>Genome of Acanthamoeba castellanii highlights extensive lateral gene transfer and early evolution of tyrosine kinase signaling.</title>
        <authorList>
            <person name="Clarke M."/>
            <person name="Lohan A.J."/>
            <person name="Liu B."/>
            <person name="Lagkouvardos I."/>
            <person name="Roy S."/>
            <person name="Zafar N."/>
            <person name="Bertelli C."/>
            <person name="Schilde C."/>
            <person name="Kianianmomeni A."/>
            <person name="Burglin T.R."/>
            <person name="Frech C."/>
            <person name="Turcotte B."/>
            <person name="Kopec K.O."/>
            <person name="Synnott J.M."/>
            <person name="Choo C."/>
            <person name="Paponov I."/>
            <person name="Finkler A."/>
            <person name="Soon Heng Tan C."/>
            <person name="Hutchins A.P."/>
            <person name="Weinmeier T."/>
            <person name="Rattei T."/>
            <person name="Chu J.S."/>
            <person name="Gimenez G."/>
            <person name="Irimia M."/>
            <person name="Rigden D.J."/>
            <person name="Fitzpatrick D.A."/>
            <person name="Lorenzo-Morales J."/>
            <person name="Bateman A."/>
            <person name="Chiu C.H."/>
            <person name="Tang P."/>
            <person name="Hegemann P."/>
            <person name="Fromm H."/>
            <person name="Raoult D."/>
            <person name="Greub G."/>
            <person name="Miranda-Saavedra D."/>
            <person name="Chen N."/>
            <person name="Nash P."/>
            <person name="Ginger M.L."/>
            <person name="Horn M."/>
            <person name="Schaap P."/>
            <person name="Caler L."/>
            <person name="Loftus B."/>
        </authorList>
    </citation>
    <scope>NUCLEOTIDE SEQUENCE [LARGE SCALE GENOMIC DNA]</scope>
    <source>
        <strain evidence="4 5">Neff</strain>
    </source>
</reference>
<keyword evidence="1" id="KW-0802">TPR repeat</keyword>
<dbReference type="EMBL" id="KB007974">
    <property type="protein sequence ID" value="ELR17511.1"/>
    <property type="molecule type" value="Genomic_DNA"/>
</dbReference>
<gene>
    <name evidence="4" type="ORF">ACA1_062550</name>
</gene>
<feature type="compositionally biased region" description="Basic residues" evidence="3">
    <location>
        <begin position="636"/>
        <end position="654"/>
    </location>
</feature>
<feature type="compositionally biased region" description="Basic and acidic residues" evidence="3">
    <location>
        <begin position="301"/>
        <end position="314"/>
    </location>
</feature>
<sequence length="1426" mass="159633">MFRMGEASILDNTAAPPSGEPKSVEARQTTAQSGENEEDERGAEEVHVRSGGEGGPVILVTHRANNILPGKASSNGLTHSNSTGSQRRRVWRQRSQLAGGSVLVANSFRELEDLVEVVGAHTTKTSPAGSSSAQARAEHTSVEDDLTTHGTDVDSADEQGSSESERRSTEGEMTAEDGPFPRRHVEVTAAEMAELRAGYEKGHAFVVCVLTRTRSGRQDEESESESDVSSEGEDEARERQKRIADKAHLMDPSRAMAESTSAIESKEHSMPEAVENDAEKEMSYQQVEGNDNENDEELEEEKGVSVQKEEESLELRRRLFVGDSTTTTKEIDLEGQIEQKIRERIECERLRRSDTHSTPSSPYSLTHSSSSLNASHSSVALTLDGDDAEDSEVAGSAFVSPLLSPTPGLSLSPSPDPERDQLNQQILAALTSKDDELDEDELRLLDMRRAHSNDGEDDHGFSLTSPQPKAFAQNLEKIYSSLEQVDAEVLFPEQQRLAMIDYENRIKQGVERRAKEREERLNSIMAGYKRVLGMEEPAVEEEKQAEDHPDDAIKSEEKPPDADNEDEEVLDKGDVHPLSQEEEVEAVGGTQGEVGAKTDGKEVGGQEEEEKSRRLWFEDIADDQQKARELIDKRKSERKKRRKSKLRKRKGHSVHSKEEVLVDYNGSGGNKVVVLLAFKHPTTRDGRLFIPLSRLDPPTGGGENVMTAPFRSTNSRGERNGSEVGSLEGTMESGERRSAASKRTTTIYSVNTEEAAGASLDEVYASYYSRMRKGRKKAEEAVHEKNRNLTETEELAWHHLANLLVLYERKVISKQEYELRRSLIAGSFSSTRLAAPGPLPASTLSSPLLVPLQHSDDDDEDDMEEENAKPTHGLPPTFWSQLRLERLEEARFPVKLASVYELRKSQIDGSKPQTDIYWLISEASAALLRLSKESSKQMKPPRDSAAGRAAVERQEETYRRIIKAHPRHPFALYGYARFLSNVRKDDRQADQYFQLALKASPFNPEVLATYAHFLERRQRDLDKAHRFYKRAYFVDRRNADVVGAYAIFQHRMLRNYKEAERLFKQALELDKENVNLVGYYAMFLQKAKKDLSGSELYYRKALDLARGRKNLHGFWKARLKELRVEMKEARDREFPPRSRSLSWQKRPGSTGELTSGSEGSSCEDEQQSHSGGSAGRRGRSQSDRSTGSAAASEKEQLISLQDKTAMEQFLAELFAQDERAERARLEGKPVIREDKAGVELTASLLRRDMGRSVFCRVLNQQRAKRMRLGEVTFGTLCKLVRVGLEECNAARDFSSARALMHMASTFYFAPAPGSHSASPLASSQSWSGSKKDVLYLRQRVEDAPIWKNNSFWKYMFTELVCKERAKVQKVLAPVEPSPSLMSPRRLLGKTTPAAQPALLDDSREVIGLLASFGMYSQKADVYRVGG</sequence>
<keyword evidence="5" id="KW-1185">Reference proteome</keyword>
<feature type="compositionally biased region" description="Acidic residues" evidence="3">
    <location>
        <begin position="856"/>
        <end position="865"/>
    </location>
</feature>
<evidence type="ECO:0000256" key="2">
    <source>
        <dbReference type="ARBA" id="ARBA00038210"/>
    </source>
</evidence>
<dbReference type="SUPFAM" id="SSF81901">
    <property type="entry name" value="HCP-like"/>
    <property type="match status" value="1"/>
</dbReference>
<dbReference type="Proteomes" id="UP000011083">
    <property type="component" value="Unassembled WGS sequence"/>
</dbReference>
<dbReference type="SMART" id="SM00386">
    <property type="entry name" value="HAT"/>
    <property type="match status" value="3"/>
</dbReference>
<feature type="compositionally biased region" description="Polar residues" evidence="3">
    <location>
        <begin position="122"/>
        <end position="134"/>
    </location>
</feature>
<feature type="compositionally biased region" description="Basic and acidic residues" evidence="3">
    <location>
        <begin position="1127"/>
        <end position="1136"/>
    </location>
</feature>
<feature type="region of interest" description="Disordered" evidence="3">
    <location>
        <begin position="330"/>
        <end position="373"/>
    </location>
</feature>
<accession>L8GZH6</accession>
<feature type="region of interest" description="Disordered" evidence="3">
    <location>
        <begin position="536"/>
        <end position="659"/>
    </location>
</feature>
<proteinExistence type="inferred from homology"/>
<feature type="compositionally biased region" description="Low complexity" evidence="3">
    <location>
        <begin position="1148"/>
        <end position="1160"/>
    </location>
</feature>
<dbReference type="PANTHER" id="PTHR12558">
    <property type="entry name" value="CELL DIVISION CYCLE 16,23,27"/>
    <property type="match status" value="1"/>
</dbReference>
<feature type="compositionally biased region" description="Basic and acidic residues" evidence="3">
    <location>
        <begin position="540"/>
        <end position="561"/>
    </location>
</feature>
<dbReference type="KEGG" id="acan:ACA1_062550"/>
<feature type="compositionally biased region" description="Basic and acidic residues" evidence="3">
    <location>
        <begin position="596"/>
        <end position="635"/>
    </location>
</feature>
<protein>
    <submittedName>
        <fullName evidence="4">Uncharacterized protein</fullName>
    </submittedName>
</protein>
<feature type="region of interest" description="Disordered" evidence="3">
    <location>
        <begin position="122"/>
        <end position="184"/>
    </location>
</feature>
<evidence type="ECO:0000313" key="4">
    <source>
        <dbReference type="EMBL" id="ELR17511.1"/>
    </source>
</evidence>
<dbReference type="RefSeq" id="XP_004339524.1">
    <property type="nucleotide sequence ID" value="XM_004339476.1"/>
</dbReference>